<accession>A0A1G9ZGZ1</accession>
<evidence type="ECO:0000313" key="4">
    <source>
        <dbReference type="EMBL" id="SDN20301.1"/>
    </source>
</evidence>
<feature type="domain" description="Protein FecR C-terminal" evidence="3">
    <location>
        <begin position="312"/>
        <end position="380"/>
    </location>
</feature>
<dbReference type="STRING" id="430522.BFS30_15805"/>
<dbReference type="Gene3D" id="3.55.50.30">
    <property type="match status" value="1"/>
</dbReference>
<proteinExistence type="predicted"/>
<dbReference type="Pfam" id="PF16344">
    <property type="entry name" value="FecR_C"/>
    <property type="match status" value="1"/>
</dbReference>
<organism evidence="4 5">
    <name type="scientific">Pedobacter steynii</name>
    <dbReference type="NCBI Taxonomy" id="430522"/>
    <lineage>
        <taxon>Bacteria</taxon>
        <taxon>Pseudomonadati</taxon>
        <taxon>Bacteroidota</taxon>
        <taxon>Sphingobacteriia</taxon>
        <taxon>Sphingobacteriales</taxon>
        <taxon>Sphingobacteriaceae</taxon>
        <taxon>Pedobacter</taxon>
    </lineage>
</organism>
<dbReference type="EMBL" id="FNGY01000006">
    <property type="protein sequence ID" value="SDN20301.1"/>
    <property type="molecule type" value="Genomic_DNA"/>
</dbReference>
<dbReference type="PANTHER" id="PTHR30273:SF2">
    <property type="entry name" value="PROTEIN FECR"/>
    <property type="match status" value="1"/>
</dbReference>
<dbReference type="InterPro" id="IPR032508">
    <property type="entry name" value="FecR_C"/>
</dbReference>
<keyword evidence="1" id="KW-0812">Transmembrane</keyword>
<dbReference type="PIRSF" id="PIRSF018266">
    <property type="entry name" value="FecR"/>
    <property type="match status" value="1"/>
</dbReference>
<gene>
    <name evidence="4" type="ORF">SAMN05421820_106462</name>
</gene>
<protein>
    <submittedName>
        <fullName evidence="4">FecR protein</fullName>
    </submittedName>
</protein>
<reference evidence="5" key="1">
    <citation type="submission" date="2016-10" db="EMBL/GenBank/DDBJ databases">
        <authorList>
            <person name="Varghese N."/>
            <person name="Submissions S."/>
        </authorList>
    </citation>
    <scope>NUCLEOTIDE SEQUENCE [LARGE SCALE GENOMIC DNA]</scope>
    <source>
        <strain evidence="5">DSM 19110</strain>
    </source>
</reference>
<evidence type="ECO:0000256" key="1">
    <source>
        <dbReference type="SAM" id="Phobius"/>
    </source>
</evidence>
<keyword evidence="1" id="KW-0472">Membrane</keyword>
<dbReference type="AlphaFoldDB" id="A0A1G9ZGZ1"/>
<evidence type="ECO:0000259" key="3">
    <source>
        <dbReference type="Pfam" id="PF16344"/>
    </source>
</evidence>
<dbReference type="Pfam" id="PF04773">
    <property type="entry name" value="FecR"/>
    <property type="match status" value="1"/>
</dbReference>
<keyword evidence="1" id="KW-1133">Transmembrane helix</keyword>
<dbReference type="Proteomes" id="UP000183200">
    <property type="component" value="Unassembled WGS sequence"/>
</dbReference>
<dbReference type="FunFam" id="2.60.120.1440:FF:000001">
    <property type="entry name" value="Putative anti-sigma factor"/>
    <property type="match status" value="1"/>
</dbReference>
<dbReference type="InterPro" id="IPR006860">
    <property type="entry name" value="FecR"/>
</dbReference>
<evidence type="ECO:0000259" key="2">
    <source>
        <dbReference type="Pfam" id="PF04773"/>
    </source>
</evidence>
<evidence type="ECO:0000313" key="5">
    <source>
        <dbReference type="Proteomes" id="UP000183200"/>
    </source>
</evidence>
<feature type="transmembrane region" description="Helical" evidence="1">
    <location>
        <begin position="71"/>
        <end position="93"/>
    </location>
</feature>
<sequence length="382" mass="42721">MEGNSMKKATDLLDKYNSGIATEEEKTIVESWYLKYEAAAADLSPQKLEEEYLLGLDGLSRHMDRPSSLKLWPRMAAAAVLFLALSIGVFFTFRPALKQEAISYRHNDIGIGGNRAVLTLADGRKISLTDAARGVIAEESGIKVTKAGDGQLIYVQKGDPQGQKQLACNTITTPKGGQYQITLPDGTKVWLNAASSLVYPTVFSAAQRKVILKGEAYFEVAKQFPKKVPFIVQTDRAEVEVLGTHFNVNAYDNEPFTKTTLLEGKVRVSYPETDQAIVLSPNQQAWNNKKTDLIRVITVDPESEVAWQKGWFMFNDERIESIMRKIARWYDVDVVYEGKITAQQVFGGTVNRFENVSKVLEMLELTNAVHFKIEGRKITVMP</sequence>
<dbReference type="Gene3D" id="2.60.120.1440">
    <property type="match status" value="1"/>
</dbReference>
<dbReference type="GO" id="GO:0016989">
    <property type="term" value="F:sigma factor antagonist activity"/>
    <property type="evidence" value="ECO:0007669"/>
    <property type="project" value="TreeGrafter"/>
</dbReference>
<keyword evidence="5" id="KW-1185">Reference proteome</keyword>
<feature type="domain" description="FecR protein" evidence="2">
    <location>
        <begin position="170"/>
        <end position="267"/>
    </location>
</feature>
<dbReference type="InterPro" id="IPR012373">
    <property type="entry name" value="Ferrdict_sens_TM"/>
</dbReference>
<dbReference type="PANTHER" id="PTHR30273">
    <property type="entry name" value="PERIPLASMIC SIGNAL SENSOR AND SIGMA FACTOR ACTIVATOR FECR-RELATED"/>
    <property type="match status" value="1"/>
</dbReference>
<name>A0A1G9ZGZ1_9SPHI</name>